<dbReference type="EMBL" id="CAAJGR010000032">
    <property type="protein sequence ID" value="VHO06371.1"/>
    <property type="molecule type" value="Genomic_DNA"/>
</dbReference>
<name>A0A486XXN0_9GAMM</name>
<evidence type="ECO:0000313" key="1">
    <source>
        <dbReference type="EMBL" id="VHO06371.1"/>
    </source>
</evidence>
<accession>A0A486XXN0</accession>
<protein>
    <submittedName>
        <fullName evidence="1">Uncharacterized protein</fullName>
    </submittedName>
</protein>
<dbReference type="InterPro" id="IPR046674">
    <property type="entry name" value="DUF6544"/>
</dbReference>
<reference evidence="1" key="1">
    <citation type="submission" date="2019-04" db="EMBL/GenBank/DDBJ databases">
        <authorList>
            <person name="Brambilla D."/>
        </authorList>
    </citation>
    <scope>NUCLEOTIDE SEQUENCE</scope>
    <source>
        <strain evidence="1">BAL1</strain>
    </source>
</reference>
<sequence>MWLLLLSVLCLLLVSLTLIRLLDWHADRQLVKWLHRQQPAAPAKFALHMLEGLPEPARRFFSFAIAPGTPLYTVADIEMTGQFGMGDVHKPNYLPMQARQTLALPTGFIWQMQASRRWLRMSGSDSQHWTRFWLQGLLPVARLGGDENHTRAAFGRYVAEAVFWTPAAVLPGPGISWSRLSANSARLTVNYAGMQQEVDISVAENGQPTQVSFMRWSNANPQRRYQLQPFGGYLSQFRQFNGFCLPCHVEAGNQFATEHYFAFFVADIRAIKWPLNLSHSADTD</sequence>
<dbReference type="AlphaFoldDB" id="A0A486XXN0"/>
<organism evidence="1">
    <name type="scientific">Rheinheimera sp. BAL341</name>
    <dbReference type="NCBI Taxonomy" id="1708203"/>
    <lineage>
        <taxon>Bacteria</taxon>
        <taxon>Pseudomonadati</taxon>
        <taxon>Pseudomonadota</taxon>
        <taxon>Gammaproteobacteria</taxon>
        <taxon>Chromatiales</taxon>
        <taxon>Chromatiaceae</taxon>
        <taxon>Rheinheimera</taxon>
    </lineage>
</organism>
<dbReference type="Pfam" id="PF20181">
    <property type="entry name" value="DUF6544"/>
    <property type="match status" value="1"/>
</dbReference>
<proteinExistence type="predicted"/>
<gene>
    <name evidence="1" type="ORF">BAL341_3395</name>
</gene>